<evidence type="ECO:0000313" key="8">
    <source>
        <dbReference type="EMBL" id="TRM70275.1"/>
    </source>
</evidence>
<keyword evidence="3" id="KW-0285">Flavoprotein</keyword>
<dbReference type="GO" id="GO:0003884">
    <property type="term" value="F:D-amino-acid oxidase activity"/>
    <property type="evidence" value="ECO:0007669"/>
    <property type="project" value="InterPro"/>
</dbReference>
<evidence type="ECO:0000256" key="1">
    <source>
        <dbReference type="ARBA" id="ARBA00001974"/>
    </source>
</evidence>
<evidence type="ECO:0000256" key="6">
    <source>
        <dbReference type="PIRSR" id="PIRSR000189-1"/>
    </source>
</evidence>
<evidence type="ECO:0000259" key="7">
    <source>
        <dbReference type="Pfam" id="PF01266"/>
    </source>
</evidence>
<dbReference type="STRING" id="97359.A0A550CZQ9"/>
<proteinExistence type="inferred from homology"/>
<dbReference type="PANTHER" id="PTHR11530:SF11">
    <property type="entry name" value="D-ASPARTATE OXIDASE"/>
    <property type="match status" value="1"/>
</dbReference>
<dbReference type="InterPro" id="IPR006076">
    <property type="entry name" value="FAD-dep_OxRdtase"/>
</dbReference>
<feature type="binding site" evidence="6">
    <location>
        <position position="322"/>
    </location>
    <ligand>
        <name>D-dopa</name>
        <dbReference type="ChEBI" id="CHEBI:149689"/>
    </ligand>
</feature>
<evidence type="ECO:0000256" key="2">
    <source>
        <dbReference type="ARBA" id="ARBA00006730"/>
    </source>
</evidence>
<dbReference type="AlphaFoldDB" id="A0A550CZQ9"/>
<feature type="binding site" evidence="6">
    <location>
        <position position="295"/>
    </location>
    <ligand>
        <name>D-dopa</name>
        <dbReference type="ChEBI" id="CHEBI:149689"/>
    </ligand>
</feature>
<dbReference type="Proteomes" id="UP000320762">
    <property type="component" value="Unassembled WGS sequence"/>
</dbReference>
<dbReference type="OrthoDB" id="2015447at2759"/>
<keyword evidence="9" id="KW-1185">Reference proteome</keyword>
<dbReference type="PIRSF" id="PIRSF000189">
    <property type="entry name" value="D-aa_oxidase"/>
    <property type="match status" value="1"/>
</dbReference>
<dbReference type="GO" id="GO:0019478">
    <property type="term" value="P:D-amino acid catabolic process"/>
    <property type="evidence" value="ECO:0007669"/>
    <property type="project" value="TreeGrafter"/>
</dbReference>
<accession>A0A550CZQ9</accession>
<organism evidence="8 9">
    <name type="scientific">Schizophyllum amplum</name>
    <dbReference type="NCBI Taxonomy" id="97359"/>
    <lineage>
        <taxon>Eukaryota</taxon>
        <taxon>Fungi</taxon>
        <taxon>Dikarya</taxon>
        <taxon>Basidiomycota</taxon>
        <taxon>Agaricomycotina</taxon>
        <taxon>Agaricomycetes</taxon>
        <taxon>Agaricomycetidae</taxon>
        <taxon>Agaricales</taxon>
        <taxon>Schizophyllaceae</taxon>
        <taxon>Schizophyllum</taxon>
    </lineage>
</organism>
<dbReference type="Gene3D" id="3.30.9.10">
    <property type="entry name" value="D-Amino Acid Oxidase, subunit A, domain 2"/>
    <property type="match status" value="1"/>
</dbReference>
<dbReference type="GO" id="GO:0005737">
    <property type="term" value="C:cytoplasm"/>
    <property type="evidence" value="ECO:0007669"/>
    <property type="project" value="TreeGrafter"/>
</dbReference>
<sequence length="351" mass="38277">MPRVTIVGSGKSYLCVFGLTIAESLPLHYDVTIVARDMPGDADTLDWASPWAGAGWGGGTGSSPEEIEIMKASWRYFWELSERCPAESTVKRIKSVYIRDNTDTDEDIWWKDMMPDYRIMDPSELPASADAKIAITYTGMVMTAPRYIEWLRKRVEAKGVKFVRATIASFDEFRTASEKFGPVPDVLVNATGVGAGKLVGDPEVEPVRGQTILLRDTDGQLSKQMMLRSGNDYCYIIPRLDGTVVIGGIKDYGSTSPEISYEQKLDICKRAHELNPLIPTDPSKLDAVRDIVGLRPGRKSGLRVDSEETNGLKIVHAYGAGGGGFALSAGVGRKCAALVDAFVNPPGPLKP</sequence>
<dbReference type="EMBL" id="VDMD01000001">
    <property type="protein sequence ID" value="TRM70275.1"/>
    <property type="molecule type" value="Genomic_DNA"/>
</dbReference>
<evidence type="ECO:0000313" key="9">
    <source>
        <dbReference type="Proteomes" id="UP000320762"/>
    </source>
</evidence>
<dbReference type="Pfam" id="PF01266">
    <property type="entry name" value="DAO"/>
    <property type="match status" value="1"/>
</dbReference>
<keyword evidence="5" id="KW-0560">Oxidoreductase</keyword>
<comment type="cofactor">
    <cofactor evidence="1 6">
        <name>FAD</name>
        <dbReference type="ChEBI" id="CHEBI:57692"/>
    </cofactor>
</comment>
<evidence type="ECO:0000256" key="3">
    <source>
        <dbReference type="ARBA" id="ARBA00022630"/>
    </source>
</evidence>
<name>A0A550CZQ9_9AGAR</name>
<dbReference type="InterPro" id="IPR023209">
    <property type="entry name" value="DAO"/>
</dbReference>
<dbReference type="GO" id="GO:0071949">
    <property type="term" value="F:FAD binding"/>
    <property type="evidence" value="ECO:0007669"/>
    <property type="project" value="InterPro"/>
</dbReference>
<comment type="similarity">
    <text evidence="2">Belongs to the DAMOX/DASOX family.</text>
</comment>
<protein>
    <recommendedName>
        <fullName evidence="7">FAD dependent oxidoreductase domain-containing protein</fullName>
    </recommendedName>
</protein>
<keyword evidence="4 6" id="KW-0274">FAD</keyword>
<feature type="binding site" evidence="6">
    <location>
        <position position="191"/>
    </location>
    <ligand>
        <name>FAD</name>
        <dbReference type="ChEBI" id="CHEBI:57692"/>
    </ligand>
</feature>
<feature type="domain" description="FAD dependent oxidoreductase" evidence="7">
    <location>
        <begin position="4"/>
        <end position="337"/>
    </location>
</feature>
<reference evidence="8 9" key="1">
    <citation type="journal article" date="2019" name="New Phytol.">
        <title>Comparative genomics reveals unique wood-decay strategies and fruiting body development in the Schizophyllaceae.</title>
        <authorList>
            <person name="Almasi E."/>
            <person name="Sahu N."/>
            <person name="Krizsan K."/>
            <person name="Balint B."/>
            <person name="Kovacs G.M."/>
            <person name="Kiss B."/>
            <person name="Cseklye J."/>
            <person name="Drula E."/>
            <person name="Henrissat B."/>
            <person name="Nagy I."/>
            <person name="Chovatia M."/>
            <person name="Adam C."/>
            <person name="LaButti K."/>
            <person name="Lipzen A."/>
            <person name="Riley R."/>
            <person name="Grigoriev I.V."/>
            <person name="Nagy L.G."/>
        </authorList>
    </citation>
    <scope>NUCLEOTIDE SEQUENCE [LARGE SCALE GENOMIC DNA]</scope>
    <source>
        <strain evidence="8 9">NL-1724</strain>
    </source>
</reference>
<comment type="caution">
    <text evidence="8">The sequence shown here is derived from an EMBL/GenBank/DDBJ whole genome shotgun (WGS) entry which is preliminary data.</text>
</comment>
<dbReference type="SUPFAM" id="SSF54373">
    <property type="entry name" value="FAD-linked reductases, C-terminal domain"/>
    <property type="match status" value="1"/>
</dbReference>
<evidence type="ECO:0000256" key="4">
    <source>
        <dbReference type="ARBA" id="ARBA00022827"/>
    </source>
</evidence>
<dbReference type="Gene3D" id="3.40.50.720">
    <property type="entry name" value="NAD(P)-binding Rossmann-like Domain"/>
    <property type="match status" value="1"/>
</dbReference>
<dbReference type="SUPFAM" id="SSF51971">
    <property type="entry name" value="Nucleotide-binding domain"/>
    <property type="match status" value="1"/>
</dbReference>
<evidence type="ECO:0000256" key="5">
    <source>
        <dbReference type="ARBA" id="ARBA00023002"/>
    </source>
</evidence>
<dbReference type="PANTHER" id="PTHR11530">
    <property type="entry name" value="D-AMINO ACID OXIDASE"/>
    <property type="match status" value="1"/>
</dbReference>
<gene>
    <name evidence="8" type="ORF">BD626DRAFT_544714</name>
</gene>